<comment type="caution">
    <text evidence="1">The sequence shown here is derived from an EMBL/GenBank/DDBJ whole genome shotgun (WGS) entry which is preliminary data.</text>
</comment>
<reference evidence="1 2" key="1">
    <citation type="submission" date="2016-11" db="EMBL/GenBank/DDBJ databases">
        <title>Paenibacillus species isolates.</title>
        <authorList>
            <person name="Beno S.M."/>
        </authorList>
    </citation>
    <scope>NUCLEOTIDE SEQUENCE [LARGE SCALE GENOMIC DNA]</scope>
    <source>
        <strain evidence="1 2">FSL R5-0378</strain>
    </source>
</reference>
<accession>A0A1R1EZU9</accession>
<dbReference type="EMBL" id="MRTP01000001">
    <property type="protein sequence ID" value="OMF57345.1"/>
    <property type="molecule type" value="Genomic_DNA"/>
</dbReference>
<dbReference type="Gene3D" id="2.60.120.620">
    <property type="entry name" value="q2cbj1_9rhob like domain"/>
    <property type="match status" value="1"/>
</dbReference>
<protein>
    <submittedName>
        <fullName evidence="1">Phytanoyl-CoA dioxygenase</fullName>
    </submittedName>
</protein>
<keyword evidence="2" id="KW-1185">Reference proteome</keyword>
<dbReference type="SUPFAM" id="SSF51197">
    <property type="entry name" value="Clavaminate synthase-like"/>
    <property type="match status" value="1"/>
</dbReference>
<proteinExistence type="predicted"/>
<dbReference type="RefSeq" id="WP_076165033.1">
    <property type="nucleotide sequence ID" value="NZ_MRTP01000001.1"/>
</dbReference>
<gene>
    <name evidence="1" type="ORF">BK138_01625</name>
</gene>
<sequence length="278" mass="31428">MLNANQLAEFEKNGFVKGGIVLNDQEVERLREELDLVMEGKSVNKPVLNRNMLAESSDSLHEGMKMTVSEKVVQIVNIWMASDAFFQHAAHPVICEEIAQLCGTDTLRIWHDQIQYKPPVSGGPTLWHQDHPLWPIIQPADLVSAWVALDDAVIENGCMWMVPGSHKWGNHQHDLANTPDFMPYHRQPELLPKEAKVEAVPFEIKKGQVGYHHCLTWHGSPHNRSERKRRAIAVHYMPGHTRYEPDGSHPMLSYVTVNKGDILMGDHFPVVYSSAANG</sequence>
<evidence type="ECO:0000313" key="2">
    <source>
        <dbReference type="Proteomes" id="UP000187172"/>
    </source>
</evidence>
<dbReference type="STRING" id="297318.BK138_01625"/>
<dbReference type="GO" id="GO:0016706">
    <property type="term" value="F:2-oxoglutarate-dependent dioxygenase activity"/>
    <property type="evidence" value="ECO:0007669"/>
    <property type="project" value="UniProtKB-ARBA"/>
</dbReference>
<evidence type="ECO:0000313" key="1">
    <source>
        <dbReference type="EMBL" id="OMF57345.1"/>
    </source>
</evidence>
<name>A0A1R1EZU9_9BACL</name>
<dbReference type="Proteomes" id="UP000187172">
    <property type="component" value="Unassembled WGS sequence"/>
</dbReference>
<keyword evidence="1" id="KW-0560">Oxidoreductase</keyword>
<organism evidence="1 2">
    <name type="scientific">Paenibacillus rhizosphaerae</name>
    <dbReference type="NCBI Taxonomy" id="297318"/>
    <lineage>
        <taxon>Bacteria</taxon>
        <taxon>Bacillati</taxon>
        <taxon>Bacillota</taxon>
        <taxon>Bacilli</taxon>
        <taxon>Bacillales</taxon>
        <taxon>Paenibacillaceae</taxon>
        <taxon>Paenibacillus</taxon>
    </lineage>
</organism>
<dbReference type="PANTHER" id="PTHR20883">
    <property type="entry name" value="PHYTANOYL-COA DIOXYGENASE DOMAIN CONTAINING 1"/>
    <property type="match status" value="1"/>
</dbReference>
<dbReference type="Pfam" id="PF05721">
    <property type="entry name" value="PhyH"/>
    <property type="match status" value="1"/>
</dbReference>
<dbReference type="PANTHER" id="PTHR20883:SF48">
    <property type="entry name" value="ECTOINE DIOXYGENASE"/>
    <property type="match status" value="1"/>
</dbReference>
<dbReference type="GO" id="GO:0005506">
    <property type="term" value="F:iron ion binding"/>
    <property type="evidence" value="ECO:0007669"/>
    <property type="project" value="UniProtKB-ARBA"/>
</dbReference>
<keyword evidence="1" id="KW-0223">Dioxygenase</keyword>
<dbReference type="InterPro" id="IPR008775">
    <property type="entry name" value="Phytyl_CoA_dOase-like"/>
</dbReference>
<dbReference type="AlphaFoldDB" id="A0A1R1EZU9"/>